<dbReference type="EMBL" id="NNAY01001542">
    <property type="protein sequence ID" value="OXU23636.1"/>
    <property type="molecule type" value="Genomic_DNA"/>
</dbReference>
<evidence type="ECO:0000256" key="1">
    <source>
        <dbReference type="SAM" id="MobiDB-lite"/>
    </source>
</evidence>
<feature type="compositionally biased region" description="Basic residues" evidence="1">
    <location>
        <begin position="40"/>
        <end position="51"/>
    </location>
</feature>
<protein>
    <submittedName>
        <fullName evidence="2">Uncharacterized protein</fullName>
    </submittedName>
</protein>
<proteinExistence type="predicted"/>
<organism evidence="2 3">
    <name type="scientific">Trichomalopsis sarcophagae</name>
    <dbReference type="NCBI Taxonomy" id="543379"/>
    <lineage>
        <taxon>Eukaryota</taxon>
        <taxon>Metazoa</taxon>
        <taxon>Ecdysozoa</taxon>
        <taxon>Arthropoda</taxon>
        <taxon>Hexapoda</taxon>
        <taxon>Insecta</taxon>
        <taxon>Pterygota</taxon>
        <taxon>Neoptera</taxon>
        <taxon>Endopterygota</taxon>
        <taxon>Hymenoptera</taxon>
        <taxon>Apocrita</taxon>
        <taxon>Proctotrupomorpha</taxon>
        <taxon>Chalcidoidea</taxon>
        <taxon>Pteromalidae</taxon>
        <taxon>Pteromalinae</taxon>
        <taxon>Trichomalopsis</taxon>
    </lineage>
</organism>
<gene>
    <name evidence="2" type="ORF">TSAR_007410</name>
</gene>
<dbReference type="AlphaFoldDB" id="A0A232EYS0"/>
<feature type="non-terminal residue" evidence="2">
    <location>
        <position position="1"/>
    </location>
</feature>
<keyword evidence="3" id="KW-1185">Reference proteome</keyword>
<name>A0A232EYS0_9HYME</name>
<feature type="compositionally biased region" description="Low complexity" evidence="1">
    <location>
        <begin position="72"/>
        <end position="81"/>
    </location>
</feature>
<evidence type="ECO:0000313" key="3">
    <source>
        <dbReference type="Proteomes" id="UP000215335"/>
    </source>
</evidence>
<accession>A0A232EYS0</accession>
<reference evidence="2 3" key="1">
    <citation type="journal article" date="2017" name="Curr. Biol.">
        <title>The Evolution of Venom by Co-option of Single-Copy Genes.</title>
        <authorList>
            <person name="Martinson E.O."/>
            <person name="Mrinalini"/>
            <person name="Kelkar Y.D."/>
            <person name="Chang C.H."/>
            <person name="Werren J.H."/>
        </authorList>
    </citation>
    <scope>NUCLEOTIDE SEQUENCE [LARGE SCALE GENOMIC DNA]</scope>
    <source>
        <strain evidence="2 3">Alberta</strain>
        <tissue evidence="2">Whole body</tissue>
    </source>
</reference>
<evidence type="ECO:0000313" key="2">
    <source>
        <dbReference type="EMBL" id="OXU23636.1"/>
    </source>
</evidence>
<sequence>RSNRQTNNASQQLAAVILIYVRRGRDAPPAEKQTGPVIHRTSHFAPHRRHTRDPGGSTRKKKSIQSMKRITESSNSEQSSSLDDANGLAARQRLNCQ</sequence>
<feature type="region of interest" description="Disordered" evidence="1">
    <location>
        <begin position="26"/>
        <end position="97"/>
    </location>
</feature>
<dbReference type="Proteomes" id="UP000215335">
    <property type="component" value="Unassembled WGS sequence"/>
</dbReference>
<comment type="caution">
    <text evidence="2">The sequence shown here is derived from an EMBL/GenBank/DDBJ whole genome shotgun (WGS) entry which is preliminary data.</text>
</comment>